<protein>
    <submittedName>
        <fullName evidence="1">Uncharacterized protein</fullName>
    </submittedName>
</protein>
<evidence type="ECO:0000313" key="1">
    <source>
        <dbReference type="EMBL" id="AYV83317.1"/>
    </source>
</evidence>
<name>A0A3G5A7U3_9VIRU</name>
<proteinExistence type="predicted"/>
<gene>
    <name evidence="1" type="ORF">Hyperionvirus5_123</name>
</gene>
<organism evidence="1">
    <name type="scientific">Hyperionvirus sp</name>
    <dbReference type="NCBI Taxonomy" id="2487770"/>
    <lineage>
        <taxon>Viruses</taxon>
        <taxon>Varidnaviria</taxon>
        <taxon>Bamfordvirae</taxon>
        <taxon>Nucleocytoviricota</taxon>
        <taxon>Megaviricetes</taxon>
        <taxon>Imitervirales</taxon>
        <taxon>Mimiviridae</taxon>
        <taxon>Klosneuvirinae</taxon>
    </lineage>
</organism>
<dbReference type="EMBL" id="MK072387">
    <property type="protein sequence ID" value="AYV83317.1"/>
    <property type="molecule type" value="Genomic_DNA"/>
</dbReference>
<reference evidence="1" key="1">
    <citation type="submission" date="2018-10" db="EMBL/GenBank/DDBJ databases">
        <title>Hidden diversity of soil giant viruses.</title>
        <authorList>
            <person name="Schulz F."/>
            <person name="Alteio L."/>
            <person name="Goudeau D."/>
            <person name="Ryan E.M."/>
            <person name="Malmstrom R.R."/>
            <person name="Blanchard J."/>
            <person name="Woyke T."/>
        </authorList>
    </citation>
    <scope>NUCLEOTIDE SEQUENCE</scope>
    <source>
        <strain evidence="1">HYV1</strain>
    </source>
</reference>
<accession>A0A3G5A7U3</accession>
<sequence length="854" mass="96086">MDCGSVMLPSIVAIKGVAARDVMCPITTDVASDLYVRIPVMTGNGRHQHTIYCDEKADSLLGIDLKLRIEGAIMAFNAFHKEYLRALRTIGEVSDAMASFICTDVKGPRKMENHSVLSPLVLTPEIVRYFVELAFPRDKIVKSHVEFITCFMHLVCGYRKPVTIALQPMLPPPVTMLVQLLRSQPILRTDRFCGIMSRDEADAQLKRQHDADPSTFQWLLRFAEPQTELPSRAGAAVDTNGLNLVLSVYTPVEVCVNSPSQRYIADSEYKYPQKHIHLVTYLPEMMLMHVIAGREDAAKHVIATVSTYRGPLVPVFIGRYGDPHTTLEFLPDDIDSYQKNEQYLPSEDRDNLEWKAPRQRSRAGDEKFLDIPKDINVSVSRAVMIPSFDECRAICAVHGLTIPAEKTAAAPPFEKPAAARPDGLIVTGAAAAPVPTAATHVDKMGWKQAVGAHISSTSNLERITAMFLFAKLHPTHPSIKDMCKVICAGLATADQKGSLIHDITYKPYGATKIEIKAPPKIDTNSVGRYRPRTTGEVAAEIEAKLFDESDLINERNQQWKAANDAWCKQLETMPLAERMIHTMKQMEWNSAISERVREASLESPAETAAKEMIAVFDDFCHIVAAKVMGASFSEKYFKDACCDIWTAMYQSYQVSLTQRERRRLRNNCQIPEKCTRIPPTLELFTELSRESIQRWKQAAAAQAIAEEIKNAEREKFLKAKKDMPIRSLQTFEHDVATNPGLVVFDNTSSDEMRLELELHSRNLAELGSSADPYAKQFGDMNYCYIYSATRECGVVLRRDPKTQKWDWVTSYETSTHAVWLVFARKASEKFPRMNLDPNFNAEKLVRADFVRTPA</sequence>